<keyword evidence="1" id="KW-0472">Membrane</keyword>
<keyword evidence="1" id="KW-0812">Transmembrane</keyword>
<dbReference type="Proteomes" id="UP000570493">
    <property type="component" value="Unassembled WGS sequence"/>
</dbReference>
<dbReference type="EMBL" id="JABBMT010000009">
    <property type="protein sequence ID" value="NMM40828.1"/>
    <property type="molecule type" value="Genomic_DNA"/>
</dbReference>
<feature type="transmembrane region" description="Helical" evidence="1">
    <location>
        <begin position="243"/>
        <end position="261"/>
    </location>
</feature>
<evidence type="ECO:0000256" key="1">
    <source>
        <dbReference type="SAM" id="Phobius"/>
    </source>
</evidence>
<keyword evidence="3" id="KW-1185">Reference proteome</keyword>
<gene>
    <name evidence="2" type="ORF">HHO47_08320</name>
</gene>
<dbReference type="AlphaFoldDB" id="A0A7Y0DSI9"/>
<name>A0A7Y0DSI9_9GAMM</name>
<organism evidence="2 3">
    <name type="scientific">Pseudoalteromonas arctica</name>
    <dbReference type="NCBI Taxonomy" id="394751"/>
    <lineage>
        <taxon>Bacteria</taxon>
        <taxon>Pseudomonadati</taxon>
        <taxon>Pseudomonadota</taxon>
        <taxon>Gammaproteobacteria</taxon>
        <taxon>Alteromonadales</taxon>
        <taxon>Pseudoalteromonadaceae</taxon>
        <taxon>Pseudoalteromonas</taxon>
    </lineage>
</organism>
<feature type="transmembrane region" description="Helical" evidence="1">
    <location>
        <begin position="200"/>
        <end position="222"/>
    </location>
</feature>
<reference evidence="2" key="1">
    <citation type="submission" date="2020-04" db="EMBL/GenBank/DDBJ databases">
        <title>Genome Sequencing for Pseudoaltermonas arctica.</title>
        <authorList>
            <person name="Elkins N.S."/>
        </authorList>
    </citation>
    <scope>NUCLEOTIDE SEQUENCE [LARGE SCALE GENOMIC DNA]</scope>
    <source>
        <strain evidence="2">NEC-BIFX-2020_0012</strain>
    </source>
</reference>
<accession>A0A7Y0DSI9</accession>
<keyword evidence="1" id="KW-1133">Transmembrane helix</keyword>
<protein>
    <recommendedName>
        <fullName evidence="4">DUF4129 domain-containing protein</fullName>
    </recommendedName>
</protein>
<sequence>MELNRLSFNPRKRGAYETFDLTVLLTKQHFLPLFSLYICLAVPVFILAGVLFGWSWSAFIVWFLKPLFERPILDYMSKVVFNQQATISSSLKSILKLQVGDIFINLTLYRLNPNRAFLAPVTQLERLEGGHKKMRKQVLFATSKPKQTLWMMFCVHFEFILMLGISAILFTLMPTSLSLEEPLYQILESPLWMEIAFNSVYVLSVALVAPLFVTGGFLAYLHRRIDLEGWDIELTFKNMRARLSNLLSSACLVFTCCLVTVPSKTMAEPIDKLIIKEQVSTLYAQDNVIEKKTTWVPNFDLEKNSSADGDYRWFANFFKSLGNFLSYFIWLLIVLLVLWLVYLLVKKRGFFLALELPKKQKNQPREHMIPSMFTDIKPQDIPEDLIAAARSAYQESNQRLALAYLLHYSLRWVQGTHQVELHRSMTETECKSAIDAKVTEQSKDVFTQLFSAWVKVAWGHQSLNFDFNVLIAQIEAMTSASKEQINEA</sequence>
<feature type="transmembrane region" description="Helical" evidence="1">
    <location>
        <begin position="324"/>
        <end position="345"/>
    </location>
</feature>
<comment type="caution">
    <text evidence="2">The sequence shown here is derived from an EMBL/GenBank/DDBJ whole genome shotgun (WGS) entry which is preliminary data.</text>
</comment>
<feature type="transmembrane region" description="Helical" evidence="1">
    <location>
        <begin position="34"/>
        <end position="64"/>
    </location>
</feature>
<evidence type="ECO:0008006" key="4">
    <source>
        <dbReference type="Google" id="ProtNLM"/>
    </source>
</evidence>
<feature type="transmembrane region" description="Helical" evidence="1">
    <location>
        <begin position="149"/>
        <end position="173"/>
    </location>
</feature>
<proteinExistence type="predicted"/>
<dbReference type="RefSeq" id="WP_169019874.1">
    <property type="nucleotide sequence ID" value="NZ_JABBMT010000009.1"/>
</dbReference>
<evidence type="ECO:0000313" key="2">
    <source>
        <dbReference type="EMBL" id="NMM40828.1"/>
    </source>
</evidence>
<evidence type="ECO:0000313" key="3">
    <source>
        <dbReference type="Proteomes" id="UP000570493"/>
    </source>
</evidence>